<feature type="compositionally biased region" description="Basic and acidic residues" evidence="7">
    <location>
        <begin position="134"/>
        <end position="144"/>
    </location>
</feature>
<sequence>MGGRYTGDWRNQPEALLTKKVGEKIRPKMGEKRPASPEFDNTVKQQKLQEDSDAEAQEENHDVSDENKITEAEEENSREQELKEANGVTDNLDQDLSTHVYSEEDSDKTRAQTEVFDLSRPKNRESSAGTSPGAKERVGDRREDVIERRKTSLLSVVDNLKQRKMEEVRVKMEQMEEELYMNGGAGADAARKSELERRRDETRDRIVSGLGVVSAMAERWREQDVADTERLTLEDRELRLADREQQLAEVLEQLRALKEQLLTQQDEMNRVQQGQLAKQQQQLEIQRQQQEQIQLQQQQLLQQQQKIHLLEQQIQEQCNNAAAGQPFMRIIPVFPHDQATAAAAAAAAAAYYPSIPRTLPYGTADQYPVALSPAAAARLQMAGIQPNLALHSLGLDPRLPVTAGSLPLTSVPQVHKPEPSESTSPGRASTPQRSTAQPSNSNSTTPQLHSILVNSTANPQPLNLSQKAQPSSPDKKMVTSTTTSPTAGAKAPSQATVSAPQTRALLLNSLSPTARAQLMAQDSQAALQAKQQAELERLRSVGVLTTTAHLNGLSQQTSPTAEGSKGVDKEKIALEALTHQLYMRQMTSGKVVGEGTSSELTQKVKEPGKMVIDLTSEEAAASSHHRGELDADGRPNPHIQEARIYREVRGRTVSEPHIKRPMNAFMVWAKDERRKILQSFPDMHNSNISKILGSRWKSMSNQEKQPYYEEQARLSKAHLEKYPDYKYKPRPKRTCIVDGKKLRIGKRKASFIGQERAWLLAGEYKSLMRARRHEVRSALYQQAQVDHYTAAQIAQIAAANAAAAASGVSTATISQSVSSLVTTATGAGLSGSDMASAGTSTGTETLPVISHTYSLDTGVASQD</sequence>
<dbReference type="GeneID" id="118413151"/>
<feature type="DNA-binding region" description="HMG box" evidence="5">
    <location>
        <begin position="658"/>
        <end position="726"/>
    </location>
</feature>
<evidence type="ECO:0000256" key="4">
    <source>
        <dbReference type="ARBA" id="ARBA00023242"/>
    </source>
</evidence>
<evidence type="ECO:0000256" key="2">
    <source>
        <dbReference type="ARBA" id="ARBA00023125"/>
    </source>
</evidence>
<dbReference type="Pfam" id="PF00505">
    <property type="entry name" value="HMG_box"/>
    <property type="match status" value="1"/>
</dbReference>
<protein>
    <submittedName>
        <fullName evidence="10">Transcription factor Sox-6-like isoform X1</fullName>
    </submittedName>
</protein>
<dbReference type="InterPro" id="IPR009071">
    <property type="entry name" value="HMG_box_dom"/>
</dbReference>
<dbReference type="SMART" id="SM00398">
    <property type="entry name" value="HMG"/>
    <property type="match status" value="1"/>
</dbReference>
<feature type="compositionally biased region" description="Basic and acidic residues" evidence="7">
    <location>
        <begin position="58"/>
        <end position="84"/>
    </location>
</feature>
<dbReference type="AlphaFoldDB" id="A0A9J7KXP2"/>
<evidence type="ECO:0000256" key="6">
    <source>
        <dbReference type="SAM" id="Coils"/>
    </source>
</evidence>
<feature type="region of interest" description="Disordered" evidence="7">
    <location>
        <begin position="1"/>
        <end position="144"/>
    </location>
</feature>
<dbReference type="GO" id="GO:0000981">
    <property type="term" value="F:DNA-binding transcription factor activity, RNA polymerase II-specific"/>
    <property type="evidence" value="ECO:0000318"/>
    <property type="project" value="GO_Central"/>
</dbReference>
<reference evidence="9" key="1">
    <citation type="journal article" date="2020" name="Nat. Ecol. Evol.">
        <title>Deeply conserved synteny resolves early events in vertebrate evolution.</title>
        <authorList>
            <person name="Simakov O."/>
            <person name="Marletaz F."/>
            <person name="Yue J.X."/>
            <person name="O'Connell B."/>
            <person name="Jenkins J."/>
            <person name="Brandt A."/>
            <person name="Calef R."/>
            <person name="Tung C.H."/>
            <person name="Huang T.K."/>
            <person name="Schmutz J."/>
            <person name="Satoh N."/>
            <person name="Yu J.K."/>
            <person name="Putnam N.H."/>
            <person name="Green R.E."/>
            <person name="Rokhsar D.S."/>
        </authorList>
    </citation>
    <scope>NUCLEOTIDE SEQUENCE [LARGE SCALE GENOMIC DNA]</scope>
    <source>
        <strain evidence="9">S238N-H82</strain>
    </source>
</reference>
<feature type="compositionally biased region" description="Polar residues" evidence="7">
    <location>
        <begin position="420"/>
        <end position="486"/>
    </location>
</feature>
<evidence type="ECO:0000313" key="9">
    <source>
        <dbReference type="Proteomes" id="UP000001554"/>
    </source>
</evidence>
<feature type="coiled-coil region" evidence="6">
    <location>
        <begin position="233"/>
        <end position="320"/>
    </location>
</feature>
<dbReference type="GO" id="GO:0000978">
    <property type="term" value="F:RNA polymerase II cis-regulatory region sequence-specific DNA binding"/>
    <property type="evidence" value="ECO:0000318"/>
    <property type="project" value="GO_Central"/>
</dbReference>
<dbReference type="RefSeq" id="XP_035672228.1">
    <property type="nucleotide sequence ID" value="XM_035816335.1"/>
</dbReference>
<keyword evidence="2 5" id="KW-0238">DNA-binding</keyword>
<dbReference type="GO" id="GO:0005634">
    <property type="term" value="C:nucleus"/>
    <property type="evidence" value="ECO:0000318"/>
    <property type="project" value="GO_Central"/>
</dbReference>
<dbReference type="FunFam" id="1.10.30.10:FF:000003">
    <property type="entry name" value="Putative transcription factor SOX-6"/>
    <property type="match status" value="1"/>
</dbReference>
<organism evidence="9 10">
    <name type="scientific">Branchiostoma floridae</name>
    <name type="common">Florida lancelet</name>
    <name type="synonym">Amphioxus</name>
    <dbReference type="NCBI Taxonomy" id="7739"/>
    <lineage>
        <taxon>Eukaryota</taxon>
        <taxon>Metazoa</taxon>
        <taxon>Chordata</taxon>
        <taxon>Cephalochordata</taxon>
        <taxon>Leptocardii</taxon>
        <taxon>Amphioxiformes</taxon>
        <taxon>Branchiostomatidae</taxon>
        <taxon>Branchiostoma</taxon>
    </lineage>
</organism>
<evidence type="ECO:0000259" key="8">
    <source>
        <dbReference type="PROSITE" id="PS50118"/>
    </source>
</evidence>
<feature type="region of interest" description="Disordered" evidence="7">
    <location>
        <begin position="404"/>
        <end position="499"/>
    </location>
</feature>
<dbReference type="CDD" id="cd22042">
    <property type="entry name" value="HMG-box_EGL13-like"/>
    <property type="match status" value="1"/>
</dbReference>
<evidence type="ECO:0000256" key="1">
    <source>
        <dbReference type="ARBA" id="ARBA00023015"/>
    </source>
</evidence>
<dbReference type="InterPro" id="IPR051356">
    <property type="entry name" value="SOX/SOX-like_TF"/>
</dbReference>
<dbReference type="GO" id="GO:0006357">
    <property type="term" value="P:regulation of transcription by RNA polymerase II"/>
    <property type="evidence" value="ECO:0000318"/>
    <property type="project" value="GO_Central"/>
</dbReference>
<accession>A0A9J7KXP2</accession>
<dbReference type="OrthoDB" id="6247875at2759"/>
<feature type="compositionally biased region" description="Polar residues" evidence="7">
    <location>
        <begin position="88"/>
        <end position="100"/>
    </location>
</feature>
<keyword evidence="3" id="KW-0804">Transcription</keyword>
<evidence type="ECO:0000256" key="5">
    <source>
        <dbReference type="PROSITE-ProRule" id="PRU00267"/>
    </source>
</evidence>
<gene>
    <name evidence="10" type="primary">LOC118413151</name>
</gene>
<feature type="compositionally biased region" description="Basic and acidic residues" evidence="7">
    <location>
        <begin position="107"/>
        <end position="125"/>
    </location>
</feature>
<dbReference type="Gene3D" id="1.10.30.10">
    <property type="entry name" value="High mobility group box domain"/>
    <property type="match status" value="1"/>
</dbReference>
<dbReference type="SUPFAM" id="SSF47095">
    <property type="entry name" value="HMG-box"/>
    <property type="match status" value="1"/>
</dbReference>
<dbReference type="PANTHER" id="PTHR45789">
    <property type="entry name" value="FI18025P1"/>
    <property type="match status" value="1"/>
</dbReference>
<keyword evidence="1" id="KW-0805">Transcription regulation</keyword>
<keyword evidence="4 5" id="KW-0539">Nucleus</keyword>
<name>A0A9J7KXP2_BRAFL</name>
<dbReference type="Proteomes" id="UP000001554">
    <property type="component" value="Chromosome 4"/>
</dbReference>
<dbReference type="PROSITE" id="PS50118">
    <property type="entry name" value="HMG_BOX_2"/>
    <property type="match status" value="1"/>
</dbReference>
<evidence type="ECO:0000256" key="3">
    <source>
        <dbReference type="ARBA" id="ARBA00023163"/>
    </source>
</evidence>
<proteinExistence type="predicted"/>
<dbReference type="OMA" id="XESENNK"/>
<keyword evidence="9" id="KW-1185">Reference proteome</keyword>
<feature type="compositionally biased region" description="Basic and acidic residues" evidence="7">
    <location>
        <begin position="20"/>
        <end position="35"/>
    </location>
</feature>
<evidence type="ECO:0000256" key="7">
    <source>
        <dbReference type="SAM" id="MobiDB-lite"/>
    </source>
</evidence>
<dbReference type="KEGG" id="bfo:118413151"/>
<dbReference type="GO" id="GO:0045165">
    <property type="term" value="P:cell fate commitment"/>
    <property type="evidence" value="ECO:0000318"/>
    <property type="project" value="GO_Central"/>
</dbReference>
<evidence type="ECO:0000313" key="10">
    <source>
        <dbReference type="RefSeq" id="XP_035672228.1"/>
    </source>
</evidence>
<reference evidence="10" key="2">
    <citation type="submission" date="2025-08" db="UniProtKB">
        <authorList>
            <consortium name="RefSeq"/>
        </authorList>
    </citation>
    <scope>IDENTIFICATION</scope>
    <source>
        <strain evidence="10">S238N-H82</strain>
        <tissue evidence="10">Testes</tissue>
    </source>
</reference>
<dbReference type="PANTHER" id="PTHR45789:SF2">
    <property type="entry name" value="FI18025P1"/>
    <property type="match status" value="1"/>
</dbReference>
<keyword evidence="6" id="KW-0175">Coiled coil</keyword>
<dbReference type="InterPro" id="IPR036910">
    <property type="entry name" value="HMG_box_dom_sf"/>
</dbReference>
<feature type="domain" description="HMG box" evidence="8">
    <location>
        <begin position="658"/>
        <end position="726"/>
    </location>
</feature>